<comment type="caution">
    <text evidence="1">The sequence shown here is derived from an EMBL/GenBank/DDBJ whole genome shotgun (WGS) entry which is preliminary data.</text>
</comment>
<sequence>MHVARPDAGFVREARRLKALFGAAWRQAGIMAPAGLDRRGPRAWPTTTRTLTEGVAEILPGCSDPARVQTNIEFRRRLWLPPRSPTHVPSAPQGFRLNR</sequence>
<gene>
    <name evidence="1" type="ORF">GCM10022214_05050</name>
</gene>
<dbReference type="EMBL" id="BAAAZG010000001">
    <property type="protein sequence ID" value="GAA4056415.1"/>
    <property type="molecule type" value="Genomic_DNA"/>
</dbReference>
<dbReference type="Proteomes" id="UP001500683">
    <property type="component" value="Unassembled WGS sequence"/>
</dbReference>
<proteinExistence type="predicted"/>
<organism evidence="1 2">
    <name type="scientific">Actinomadura miaoliensis</name>
    <dbReference type="NCBI Taxonomy" id="430685"/>
    <lineage>
        <taxon>Bacteria</taxon>
        <taxon>Bacillati</taxon>
        <taxon>Actinomycetota</taxon>
        <taxon>Actinomycetes</taxon>
        <taxon>Streptosporangiales</taxon>
        <taxon>Thermomonosporaceae</taxon>
        <taxon>Actinomadura</taxon>
    </lineage>
</organism>
<evidence type="ECO:0000313" key="1">
    <source>
        <dbReference type="EMBL" id="GAA4056415.1"/>
    </source>
</evidence>
<name>A0ABP7V0B5_9ACTN</name>
<protein>
    <submittedName>
        <fullName evidence="1">Uncharacterized protein</fullName>
    </submittedName>
</protein>
<evidence type="ECO:0000313" key="2">
    <source>
        <dbReference type="Proteomes" id="UP001500683"/>
    </source>
</evidence>
<keyword evidence="2" id="KW-1185">Reference proteome</keyword>
<accession>A0ABP7V0B5</accession>
<reference evidence="2" key="1">
    <citation type="journal article" date="2019" name="Int. J. Syst. Evol. Microbiol.">
        <title>The Global Catalogue of Microorganisms (GCM) 10K type strain sequencing project: providing services to taxonomists for standard genome sequencing and annotation.</title>
        <authorList>
            <consortium name="The Broad Institute Genomics Platform"/>
            <consortium name="The Broad Institute Genome Sequencing Center for Infectious Disease"/>
            <person name="Wu L."/>
            <person name="Ma J."/>
        </authorList>
    </citation>
    <scope>NUCLEOTIDE SEQUENCE [LARGE SCALE GENOMIC DNA]</scope>
    <source>
        <strain evidence="2">JCM 16702</strain>
    </source>
</reference>